<dbReference type="InterPro" id="IPR000718">
    <property type="entry name" value="Peptidase_M13"/>
</dbReference>
<dbReference type="EMBL" id="BTSY01000006">
    <property type="protein sequence ID" value="GMT34535.1"/>
    <property type="molecule type" value="Genomic_DNA"/>
</dbReference>
<feature type="domain" description="Peptidase M13 C-terminal" evidence="1">
    <location>
        <begin position="2"/>
        <end position="90"/>
    </location>
</feature>
<gene>
    <name evidence="2" type="ORF">PFISCL1PPCAC_25832</name>
</gene>
<feature type="non-terminal residue" evidence="2">
    <location>
        <position position="1"/>
    </location>
</feature>
<dbReference type="InterPro" id="IPR024079">
    <property type="entry name" value="MetalloPept_cat_dom_sf"/>
</dbReference>
<proteinExistence type="predicted"/>
<dbReference type="Proteomes" id="UP001432322">
    <property type="component" value="Unassembled WGS sequence"/>
</dbReference>
<dbReference type="InterPro" id="IPR018497">
    <property type="entry name" value="Peptidase_M13_C"/>
</dbReference>
<dbReference type="AlphaFoldDB" id="A0AAV5WSG1"/>
<accession>A0AAV5WSG1</accession>
<dbReference type="GO" id="GO:0006508">
    <property type="term" value="P:proteolysis"/>
    <property type="evidence" value="ECO:0007669"/>
    <property type="project" value="InterPro"/>
</dbReference>
<keyword evidence="3" id="KW-1185">Reference proteome</keyword>
<evidence type="ECO:0000259" key="1">
    <source>
        <dbReference type="Pfam" id="PF01431"/>
    </source>
</evidence>
<dbReference type="SUPFAM" id="SSF55486">
    <property type="entry name" value="Metalloproteases ('zincins'), catalytic domain"/>
    <property type="match status" value="1"/>
</dbReference>
<dbReference type="PROSITE" id="PS51885">
    <property type="entry name" value="NEPRILYSIN"/>
    <property type="match status" value="1"/>
</dbReference>
<evidence type="ECO:0000313" key="3">
    <source>
        <dbReference type="Proteomes" id="UP001432322"/>
    </source>
</evidence>
<dbReference type="GO" id="GO:0004222">
    <property type="term" value="F:metalloendopeptidase activity"/>
    <property type="evidence" value="ECO:0007669"/>
    <property type="project" value="InterPro"/>
</dbReference>
<reference evidence="2" key="1">
    <citation type="submission" date="2023-10" db="EMBL/GenBank/DDBJ databases">
        <title>Genome assembly of Pristionchus species.</title>
        <authorList>
            <person name="Yoshida K."/>
            <person name="Sommer R.J."/>
        </authorList>
    </citation>
    <scope>NUCLEOTIDE SEQUENCE</scope>
    <source>
        <strain evidence="2">RS5133</strain>
    </source>
</reference>
<sequence length="104" mass="11902">YGVQIAYRAKKKAIGDDLDKIVNADHQMTHRQLFYNSLAIQFCSPNRNAQWLYAVKDVHSGFMYRASGVLGQLADFKRTFACYEDDLMTFPETSMCPVFSESFA</sequence>
<name>A0AAV5WSG1_9BILA</name>
<organism evidence="2 3">
    <name type="scientific">Pristionchus fissidentatus</name>
    <dbReference type="NCBI Taxonomy" id="1538716"/>
    <lineage>
        <taxon>Eukaryota</taxon>
        <taxon>Metazoa</taxon>
        <taxon>Ecdysozoa</taxon>
        <taxon>Nematoda</taxon>
        <taxon>Chromadorea</taxon>
        <taxon>Rhabditida</taxon>
        <taxon>Rhabditina</taxon>
        <taxon>Diplogasteromorpha</taxon>
        <taxon>Diplogasteroidea</taxon>
        <taxon>Neodiplogasteridae</taxon>
        <taxon>Pristionchus</taxon>
    </lineage>
</organism>
<protein>
    <recommendedName>
        <fullName evidence="1">Peptidase M13 C-terminal domain-containing protein</fullName>
    </recommendedName>
</protein>
<dbReference type="Gene3D" id="3.40.390.10">
    <property type="entry name" value="Collagenase (Catalytic Domain)"/>
    <property type="match status" value="1"/>
</dbReference>
<dbReference type="Pfam" id="PF01431">
    <property type="entry name" value="Peptidase_M13"/>
    <property type="match status" value="1"/>
</dbReference>
<comment type="caution">
    <text evidence="2">The sequence shown here is derived from an EMBL/GenBank/DDBJ whole genome shotgun (WGS) entry which is preliminary data.</text>
</comment>
<evidence type="ECO:0000313" key="2">
    <source>
        <dbReference type="EMBL" id="GMT34535.1"/>
    </source>
</evidence>